<dbReference type="Gene3D" id="2.60.40.2390">
    <property type="match status" value="1"/>
</dbReference>
<dbReference type="Proteomes" id="UP000184268">
    <property type="component" value="Unassembled WGS sequence"/>
</dbReference>
<dbReference type="EMBL" id="FQXG01000005">
    <property type="protein sequence ID" value="SHH95617.1"/>
    <property type="molecule type" value="Genomic_DNA"/>
</dbReference>
<gene>
    <name evidence="2" type="ORF">SAMN02745129_3288</name>
</gene>
<dbReference type="OrthoDB" id="9789349at2"/>
<reference evidence="2 3" key="1">
    <citation type="submission" date="2016-11" db="EMBL/GenBank/DDBJ databases">
        <authorList>
            <person name="Jaros S."/>
            <person name="Januszkiewicz K."/>
            <person name="Wedrychowicz H."/>
        </authorList>
    </citation>
    <scope>NUCLEOTIDE SEQUENCE [LARGE SCALE GENOMIC DNA]</scope>
    <source>
        <strain evidence="2 3">DSM 16917</strain>
    </source>
</reference>
<evidence type="ECO:0000259" key="1">
    <source>
        <dbReference type="Pfam" id="PF12975"/>
    </source>
</evidence>
<feature type="domain" description="DUF3859" evidence="1">
    <location>
        <begin position="5"/>
        <end position="126"/>
    </location>
</feature>
<dbReference type="RefSeq" id="WP_067664080.1">
    <property type="nucleotide sequence ID" value="NZ_FQXG01000005.1"/>
</dbReference>
<evidence type="ECO:0000313" key="2">
    <source>
        <dbReference type="EMBL" id="SHH95617.1"/>
    </source>
</evidence>
<dbReference type="InterPro" id="IPR024331">
    <property type="entry name" value="DUF3859"/>
</dbReference>
<dbReference type="Pfam" id="PF12975">
    <property type="entry name" value="DUF3859"/>
    <property type="match status" value="1"/>
</dbReference>
<accession>A0A1M5X707</accession>
<name>A0A1M5X707_9GAMM</name>
<dbReference type="STRING" id="299255.SAMN02745129_3288"/>
<sequence length="144" mass="16636">MSKLKPDVSIVRYGIFTRWDEQSSELPRLLKSTIHVPAELDIEFGFIAQIKKAKNQKLRYCIEHPGIPDEEGIPQAPFDGEVYVESNDWTFYLGDCIWAPVENKAGTWRMTLELGGKVVAEKRFKVHLADEEQQIAQFWKQRGL</sequence>
<evidence type="ECO:0000313" key="3">
    <source>
        <dbReference type="Proteomes" id="UP000184268"/>
    </source>
</evidence>
<protein>
    <recommendedName>
        <fullName evidence="1">DUF3859 domain-containing protein</fullName>
    </recommendedName>
</protein>
<keyword evidence="3" id="KW-1185">Reference proteome</keyword>
<dbReference type="AlphaFoldDB" id="A0A1M5X707"/>
<proteinExistence type="predicted"/>
<organism evidence="2 3">
    <name type="scientific">Ferrimonas marina</name>
    <dbReference type="NCBI Taxonomy" id="299255"/>
    <lineage>
        <taxon>Bacteria</taxon>
        <taxon>Pseudomonadati</taxon>
        <taxon>Pseudomonadota</taxon>
        <taxon>Gammaproteobacteria</taxon>
        <taxon>Alteromonadales</taxon>
        <taxon>Ferrimonadaceae</taxon>
        <taxon>Ferrimonas</taxon>
    </lineage>
</organism>